<dbReference type="GO" id="GO:0016655">
    <property type="term" value="F:oxidoreductase activity, acting on NAD(P)H, quinone or similar compound as acceptor"/>
    <property type="evidence" value="ECO:0007669"/>
    <property type="project" value="TreeGrafter"/>
</dbReference>
<organism evidence="2 3">
    <name type="scientific">Amorphotheca resinae ATCC 22711</name>
    <dbReference type="NCBI Taxonomy" id="857342"/>
    <lineage>
        <taxon>Eukaryota</taxon>
        <taxon>Fungi</taxon>
        <taxon>Dikarya</taxon>
        <taxon>Ascomycota</taxon>
        <taxon>Pezizomycotina</taxon>
        <taxon>Leotiomycetes</taxon>
        <taxon>Helotiales</taxon>
        <taxon>Amorphothecaceae</taxon>
        <taxon>Amorphotheca</taxon>
    </lineage>
</organism>
<dbReference type="SUPFAM" id="SSF52218">
    <property type="entry name" value="Flavoproteins"/>
    <property type="match status" value="1"/>
</dbReference>
<proteinExistence type="predicted"/>
<dbReference type="GeneID" id="36572071"/>
<dbReference type="InterPro" id="IPR029039">
    <property type="entry name" value="Flavoprotein-like_sf"/>
</dbReference>
<dbReference type="RefSeq" id="XP_024720703.1">
    <property type="nucleotide sequence ID" value="XM_024863990.1"/>
</dbReference>
<name>A0A2T3B1B7_AMORE</name>
<keyword evidence="3" id="KW-1185">Reference proteome</keyword>
<dbReference type="PANTHER" id="PTHR43590:SF1">
    <property type="entry name" value="ARSENIC RESISTANCE PROTEIN ARSH (AFU_ORTHOLOGUE AFUA_5G15030)"/>
    <property type="match status" value="1"/>
</dbReference>
<gene>
    <name evidence="2" type="ORF">M430DRAFT_18950</name>
</gene>
<dbReference type="AlphaFoldDB" id="A0A2T3B1B7"/>
<dbReference type="PANTHER" id="PTHR43590">
    <property type="entry name" value="ARSENIC RESISTANCE PROTEIN ARSH (AFU_ORTHOLOGUE AFUA_5G15030)"/>
    <property type="match status" value="1"/>
</dbReference>
<dbReference type="Pfam" id="PF03358">
    <property type="entry name" value="FMN_red"/>
    <property type="match status" value="1"/>
</dbReference>
<evidence type="ECO:0000313" key="2">
    <source>
        <dbReference type="EMBL" id="PSS18351.1"/>
    </source>
</evidence>
<evidence type="ECO:0000313" key="3">
    <source>
        <dbReference type="Proteomes" id="UP000241818"/>
    </source>
</evidence>
<dbReference type="InterPro" id="IPR005025">
    <property type="entry name" value="FMN_Rdtase-like_dom"/>
</dbReference>
<dbReference type="InterPro" id="IPR014063">
    <property type="entry name" value="Arsenate-R_ArsH"/>
</dbReference>
<dbReference type="Gene3D" id="3.40.50.360">
    <property type="match status" value="1"/>
</dbReference>
<reference evidence="2 3" key="1">
    <citation type="journal article" date="2018" name="New Phytol.">
        <title>Comparative genomics and transcriptomics depict ericoid mycorrhizal fungi as versatile saprotrophs and plant mutualists.</title>
        <authorList>
            <person name="Martino E."/>
            <person name="Morin E."/>
            <person name="Grelet G.A."/>
            <person name="Kuo A."/>
            <person name="Kohler A."/>
            <person name="Daghino S."/>
            <person name="Barry K.W."/>
            <person name="Cichocki N."/>
            <person name="Clum A."/>
            <person name="Dockter R.B."/>
            <person name="Hainaut M."/>
            <person name="Kuo R.C."/>
            <person name="LaButti K."/>
            <person name="Lindahl B.D."/>
            <person name="Lindquist E.A."/>
            <person name="Lipzen A."/>
            <person name="Khouja H.R."/>
            <person name="Magnuson J."/>
            <person name="Murat C."/>
            <person name="Ohm R.A."/>
            <person name="Singer S.W."/>
            <person name="Spatafora J.W."/>
            <person name="Wang M."/>
            <person name="Veneault-Fourrey C."/>
            <person name="Henrissat B."/>
            <person name="Grigoriev I.V."/>
            <person name="Martin F.M."/>
            <person name="Perotto S."/>
        </authorList>
    </citation>
    <scope>NUCLEOTIDE SEQUENCE [LARGE SCALE GENOMIC DNA]</scope>
    <source>
        <strain evidence="2 3">ATCC 22711</strain>
    </source>
</reference>
<dbReference type="Proteomes" id="UP000241818">
    <property type="component" value="Unassembled WGS sequence"/>
</dbReference>
<dbReference type="STRING" id="857342.A0A2T3B1B7"/>
<protein>
    <recommendedName>
        <fullName evidence="1">NADPH-dependent FMN reductase-like domain-containing protein</fullName>
    </recommendedName>
</protein>
<feature type="domain" description="NADPH-dependent FMN reductase-like" evidence="1">
    <location>
        <begin position="14"/>
        <end position="56"/>
    </location>
</feature>
<dbReference type="OrthoDB" id="8300214at2759"/>
<sequence length="67" mass="7566">MAEADLAKTRTRLRVLILYGSLRKRSYSKLIAFEAACILYRLGCDVRIFNPSSLPIRDSVEALHPSV</sequence>
<dbReference type="EMBL" id="KZ679011">
    <property type="protein sequence ID" value="PSS18351.1"/>
    <property type="molecule type" value="Genomic_DNA"/>
</dbReference>
<evidence type="ECO:0000259" key="1">
    <source>
        <dbReference type="Pfam" id="PF03358"/>
    </source>
</evidence>
<accession>A0A2T3B1B7</accession>
<dbReference type="InParanoid" id="A0A2T3B1B7"/>